<comment type="cofactor">
    <cofactor evidence="8">
        <name>Mg(2+)</name>
        <dbReference type="ChEBI" id="CHEBI:18420"/>
    </cofactor>
</comment>
<dbReference type="SUPFAM" id="SSF53623">
    <property type="entry name" value="MurD-like peptide ligases, catalytic domain"/>
    <property type="match status" value="1"/>
</dbReference>
<feature type="short sequence motif" description="Meso-diaminopimelate recognition motif" evidence="8">
    <location>
        <begin position="422"/>
        <end position="425"/>
    </location>
</feature>
<dbReference type="Gene3D" id="3.90.190.20">
    <property type="entry name" value="Mur ligase, C-terminal domain"/>
    <property type="match status" value="1"/>
</dbReference>
<accession>A0A9D1F3L0</accession>
<feature type="binding site" evidence="8">
    <location>
        <position position="198"/>
    </location>
    <ligand>
        <name>UDP-N-acetyl-alpha-D-muramoyl-L-alanyl-D-glutamate</name>
        <dbReference type="ChEBI" id="CHEBI:83900"/>
    </ligand>
</feature>
<dbReference type="InterPro" id="IPR036615">
    <property type="entry name" value="Mur_ligase_C_dom_sf"/>
</dbReference>
<dbReference type="GO" id="GO:0008765">
    <property type="term" value="F:UDP-N-acetylmuramoylalanyl-D-glutamate-2,6-diaminopimelate ligase activity"/>
    <property type="evidence" value="ECO:0007669"/>
    <property type="project" value="UniProtKB-UniRule"/>
</dbReference>
<evidence type="ECO:0000256" key="7">
    <source>
        <dbReference type="ARBA" id="ARBA00023316"/>
    </source>
</evidence>
<evidence type="ECO:0000256" key="4">
    <source>
        <dbReference type="ARBA" id="ARBA00022960"/>
    </source>
</evidence>
<dbReference type="GO" id="GO:0005524">
    <property type="term" value="F:ATP binding"/>
    <property type="evidence" value="ECO:0007669"/>
    <property type="project" value="UniProtKB-UniRule"/>
</dbReference>
<evidence type="ECO:0000256" key="5">
    <source>
        <dbReference type="ARBA" id="ARBA00022984"/>
    </source>
</evidence>
<gene>
    <name evidence="8" type="primary">murE</name>
    <name evidence="13" type="ORF">IAB46_05645</name>
</gene>
<dbReference type="NCBIfam" id="NF001126">
    <property type="entry name" value="PRK00139.1-4"/>
    <property type="match status" value="1"/>
</dbReference>
<evidence type="ECO:0000256" key="9">
    <source>
        <dbReference type="RuleBase" id="RU004135"/>
    </source>
</evidence>
<feature type="binding site" evidence="8">
    <location>
        <position position="162"/>
    </location>
    <ligand>
        <name>UDP-N-acetyl-alpha-D-muramoyl-L-alanyl-D-glutamate</name>
        <dbReference type="ChEBI" id="CHEBI:83900"/>
    </ligand>
</feature>
<comment type="pathway">
    <text evidence="1 8 9">Cell wall biogenesis; peptidoglycan biosynthesis.</text>
</comment>
<dbReference type="GO" id="GO:0000287">
    <property type="term" value="F:magnesium ion binding"/>
    <property type="evidence" value="ECO:0007669"/>
    <property type="project" value="UniProtKB-UniRule"/>
</dbReference>
<comment type="similarity">
    <text evidence="2 8">Belongs to the MurCDEF family. MurE subfamily.</text>
</comment>
<feature type="binding site" evidence="8">
    <location>
        <position position="190"/>
    </location>
    <ligand>
        <name>UDP-N-acetyl-alpha-D-muramoyl-L-alanyl-D-glutamate</name>
        <dbReference type="ChEBI" id="CHEBI:83900"/>
    </ligand>
</feature>
<dbReference type="InterPro" id="IPR036565">
    <property type="entry name" value="Mur-like_cat_sf"/>
</dbReference>
<feature type="binding site" evidence="8">
    <location>
        <position position="487"/>
    </location>
    <ligand>
        <name>meso-2,6-diaminopimelate</name>
        <dbReference type="ChEBI" id="CHEBI:57791"/>
    </ligand>
</feature>
<dbReference type="EMBL" id="DVIT01000022">
    <property type="protein sequence ID" value="HIS47033.1"/>
    <property type="molecule type" value="Genomic_DNA"/>
</dbReference>
<feature type="binding site" evidence="8">
    <location>
        <position position="30"/>
    </location>
    <ligand>
        <name>UDP-N-acetyl-alpha-D-muramoyl-L-alanyl-D-glutamate</name>
        <dbReference type="ChEBI" id="CHEBI:83900"/>
    </ligand>
</feature>
<keyword evidence="7 8" id="KW-0961">Cell wall biogenesis/degradation</keyword>
<evidence type="ECO:0000259" key="12">
    <source>
        <dbReference type="Pfam" id="PF08245"/>
    </source>
</evidence>
<dbReference type="PANTHER" id="PTHR23135:SF4">
    <property type="entry name" value="UDP-N-ACETYLMURAMOYL-L-ALANYL-D-GLUTAMATE--2,6-DIAMINOPIMELATE LIGASE MURE HOMOLOG, CHLOROPLASTIC"/>
    <property type="match status" value="1"/>
</dbReference>
<comment type="catalytic activity">
    <reaction evidence="8">
        <text>UDP-N-acetyl-alpha-D-muramoyl-L-alanyl-D-glutamate + meso-2,6-diaminopimelate + ATP = UDP-N-acetyl-alpha-D-muramoyl-L-alanyl-gamma-D-glutamyl-meso-2,6-diaminopimelate + ADP + phosphate + H(+)</text>
        <dbReference type="Rhea" id="RHEA:23676"/>
        <dbReference type="ChEBI" id="CHEBI:15378"/>
        <dbReference type="ChEBI" id="CHEBI:30616"/>
        <dbReference type="ChEBI" id="CHEBI:43474"/>
        <dbReference type="ChEBI" id="CHEBI:57791"/>
        <dbReference type="ChEBI" id="CHEBI:83900"/>
        <dbReference type="ChEBI" id="CHEBI:83905"/>
        <dbReference type="ChEBI" id="CHEBI:456216"/>
        <dbReference type="EC" id="6.3.2.13"/>
    </reaction>
</comment>
<keyword evidence="8" id="KW-0067">ATP-binding</keyword>
<feature type="domain" description="Mur ligase C-terminal" evidence="11">
    <location>
        <begin position="349"/>
        <end position="485"/>
    </location>
</feature>
<reference evidence="13" key="2">
    <citation type="journal article" date="2021" name="PeerJ">
        <title>Extensive microbial diversity within the chicken gut microbiome revealed by metagenomics and culture.</title>
        <authorList>
            <person name="Gilroy R."/>
            <person name="Ravi A."/>
            <person name="Getino M."/>
            <person name="Pursley I."/>
            <person name="Horton D.L."/>
            <person name="Alikhan N.F."/>
            <person name="Baker D."/>
            <person name="Gharbi K."/>
            <person name="Hall N."/>
            <person name="Watson M."/>
            <person name="Adriaenssens E.M."/>
            <person name="Foster-Nyarko E."/>
            <person name="Jarju S."/>
            <person name="Secka A."/>
            <person name="Antonio M."/>
            <person name="Oren A."/>
            <person name="Chaudhuri R.R."/>
            <person name="La Ragione R."/>
            <person name="Hildebrand F."/>
            <person name="Pallen M.J."/>
        </authorList>
    </citation>
    <scope>NUCLEOTIDE SEQUENCE</scope>
    <source>
        <strain evidence="13">CHK178-757</strain>
    </source>
</reference>
<feature type="binding site" evidence="8">
    <location>
        <begin position="121"/>
        <end position="127"/>
    </location>
    <ligand>
        <name>ATP</name>
        <dbReference type="ChEBI" id="CHEBI:30616"/>
    </ligand>
</feature>
<dbReference type="GO" id="GO:0009252">
    <property type="term" value="P:peptidoglycan biosynthetic process"/>
    <property type="evidence" value="ECO:0007669"/>
    <property type="project" value="UniProtKB-UniRule"/>
</dbReference>
<feature type="binding site" evidence="8">
    <location>
        <begin position="422"/>
        <end position="425"/>
    </location>
    <ligand>
        <name>meso-2,6-diaminopimelate</name>
        <dbReference type="ChEBI" id="CHEBI:57791"/>
    </ligand>
</feature>
<feature type="binding site" evidence="8">
    <location>
        <begin position="163"/>
        <end position="164"/>
    </location>
    <ligand>
        <name>UDP-N-acetyl-alpha-D-muramoyl-L-alanyl-D-glutamate</name>
        <dbReference type="ChEBI" id="CHEBI:83900"/>
    </ligand>
</feature>
<keyword evidence="8" id="KW-0963">Cytoplasm</keyword>
<dbReference type="GO" id="GO:0051301">
    <property type="term" value="P:cell division"/>
    <property type="evidence" value="ECO:0007669"/>
    <property type="project" value="UniProtKB-KW"/>
</dbReference>
<comment type="caution">
    <text evidence="13">The sequence shown here is derived from an EMBL/GenBank/DDBJ whole genome shotgun (WGS) entry which is preliminary data.</text>
</comment>
<dbReference type="Pfam" id="PF01225">
    <property type="entry name" value="Mur_ligase"/>
    <property type="match status" value="1"/>
</dbReference>
<evidence type="ECO:0000256" key="1">
    <source>
        <dbReference type="ARBA" id="ARBA00004752"/>
    </source>
</evidence>
<dbReference type="Gene3D" id="3.40.1390.10">
    <property type="entry name" value="MurE/MurF, N-terminal domain"/>
    <property type="match status" value="1"/>
</dbReference>
<keyword evidence="3 8" id="KW-0132">Cell division</keyword>
<keyword evidence="6 8" id="KW-0131">Cell cycle</keyword>
<dbReference type="Pfam" id="PF08245">
    <property type="entry name" value="Mur_ligase_M"/>
    <property type="match status" value="1"/>
</dbReference>
<evidence type="ECO:0000259" key="11">
    <source>
        <dbReference type="Pfam" id="PF02875"/>
    </source>
</evidence>
<dbReference type="HAMAP" id="MF_00208">
    <property type="entry name" value="MurE"/>
    <property type="match status" value="1"/>
</dbReference>
<feature type="binding site" evidence="8">
    <location>
        <position position="398"/>
    </location>
    <ligand>
        <name>meso-2,6-diaminopimelate</name>
        <dbReference type="ChEBI" id="CHEBI:57791"/>
    </ligand>
</feature>
<dbReference type="Gene3D" id="3.40.1190.10">
    <property type="entry name" value="Mur-like, catalytic domain"/>
    <property type="match status" value="1"/>
</dbReference>
<keyword evidence="5 8" id="KW-0573">Peptidoglycan synthesis</keyword>
<dbReference type="GO" id="GO:0008360">
    <property type="term" value="P:regulation of cell shape"/>
    <property type="evidence" value="ECO:0007669"/>
    <property type="project" value="UniProtKB-KW"/>
</dbReference>
<comment type="PTM">
    <text evidence="8">Carboxylation is probably crucial for Mg(2+) binding and, consequently, for the gamma-phosphate positioning of ATP.</text>
</comment>
<dbReference type="EC" id="6.3.2.13" evidence="8"/>
<comment type="caution">
    <text evidence="8">Lacks conserved residue(s) required for the propagation of feature annotation.</text>
</comment>
<evidence type="ECO:0000256" key="3">
    <source>
        <dbReference type="ARBA" id="ARBA00022618"/>
    </source>
</evidence>
<dbReference type="GO" id="GO:0005737">
    <property type="term" value="C:cytoplasm"/>
    <property type="evidence" value="ECO:0007669"/>
    <property type="project" value="UniProtKB-SubCell"/>
</dbReference>
<dbReference type="InterPro" id="IPR000713">
    <property type="entry name" value="Mur_ligase_N"/>
</dbReference>
<feature type="domain" description="Mur ligase N-terminal catalytic" evidence="10">
    <location>
        <begin position="28"/>
        <end position="106"/>
    </location>
</feature>
<reference evidence="13" key="1">
    <citation type="submission" date="2020-10" db="EMBL/GenBank/DDBJ databases">
        <authorList>
            <person name="Gilroy R."/>
        </authorList>
    </citation>
    <scope>NUCLEOTIDE SEQUENCE</scope>
    <source>
        <strain evidence="13">CHK178-757</strain>
    </source>
</reference>
<protein>
    <recommendedName>
        <fullName evidence="8">UDP-N-acetylmuramoyl-L-alanyl-D-glutamate--2,6-diaminopimelate ligase</fullName>
        <ecNumber evidence="8">6.3.2.13</ecNumber>
    </recommendedName>
    <alternativeName>
        <fullName evidence="8">Meso-A2pm-adding enzyme</fullName>
    </alternativeName>
    <alternativeName>
        <fullName evidence="8">Meso-diaminopimelate-adding enzyme</fullName>
    </alternativeName>
    <alternativeName>
        <fullName evidence="8">UDP-MurNAc-L-Ala-D-Glu:meso-diaminopimelate ligase</fullName>
    </alternativeName>
    <alternativeName>
        <fullName evidence="8">UDP-MurNAc-tripeptide synthetase</fullName>
    </alternativeName>
    <alternativeName>
        <fullName evidence="8">UDP-N-acetylmuramyl-tripeptide synthetase</fullName>
    </alternativeName>
</protein>
<evidence type="ECO:0000313" key="13">
    <source>
        <dbReference type="EMBL" id="HIS47033.1"/>
    </source>
</evidence>
<dbReference type="GO" id="GO:0071555">
    <property type="term" value="P:cell wall organization"/>
    <property type="evidence" value="ECO:0007669"/>
    <property type="project" value="UniProtKB-KW"/>
</dbReference>
<dbReference type="AlphaFoldDB" id="A0A9D1F3L0"/>
<dbReference type="InterPro" id="IPR004101">
    <property type="entry name" value="Mur_ligase_C"/>
</dbReference>
<organism evidence="13 14">
    <name type="scientific">Candidatus Scybalocola faecigallinarum</name>
    <dbReference type="NCBI Taxonomy" id="2840941"/>
    <lineage>
        <taxon>Bacteria</taxon>
        <taxon>Bacillati</taxon>
        <taxon>Bacillota</taxon>
        <taxon>Clostridia</taxon>
        <taxon>Lachnospirales</taxon>
        <taxon>Lachnospiraceae</taxon>
        <taxon>Lachnospiraceae incertae sedis</taxon>
        <taxon>Candidatus Scybalocola (ex Gilroy et al. 2021)</taxon>
    </lineage>
</organism>
<keyword evidence="8" id="KW-0547">Nucleotide-binding</keyword>
<feature type="modified residue" description="N6-carboxylysine" evidence="8">
    <location>
        <position position="232"/>
    </location>
</feature>
<evidence type="ECO:0000259" key="10">
    <source>
        <dbReference type="Pfam" id="PF01225"/>
    </source>
</evidence>
<keyword evidence="8" id="KW-0460">Magnesium</keyword>
<feature type="domain" description="Mur ligase central" evidence="12">
    <location>
        <begin position="119"/>
        <end position="328"/>
    </location>
</feature>
<evidence type="ECO:0000256" key="6">
    <source>
        <dbReference type="ARBA" id="ARBA00023306"/>
    </source>
</evidence>
<keyword evidence="8 13" id="KW-0436">Ligase</keyword>
<evidence type="ECO:0000256" key="8">
    <source>
        <dbReference type="HAMAP-Rule" id="MF_00208"/>
    </source>
</evidence>
<dbReference type="SUPFAM" id="SSF63418">
    <property type="entry name" value="MurE/MurF N-terminal domain"/>
    <property type="match status" value="1"/>
</dbReference>
<dbReference type="Pfam" id="PF02875">
    <property type="entry name" value="Mur_ligase_C"/>
    <property type="match status" value="1"/>
</dbReference>
<dbReference type="Proteomes" id="UP000823927">
    <property type="component" value="Unassembled WGS sequence"/>
</dbReference>
<feature type="binding site" evidence="8">
    <location>
        <position position="483"/>
    </location>
    <ligand>
        <name>meso-2,6-diaminopimelate</name>
        <dbReference type="ChEBI" id="CHEBI:57791"/>
    </ligand>
</feature>
<sequence length="516" mass="56544">MLLAWLLKNVVFRLLCGSVQIQADDIIYDSRKDVSGCVFVCLKGSRADGHDYAESVMARGVRGIIIQTDIPRKQREAICCMAEEKGITVAAADDTREALGEMSRAFFGYPEKHLTMIGITGTQGKTTTAGLLHNILEIAGIPAGLMGTTGIFTGKHTFPSENTTPESYLVQKYLRMMVEDGCRAAVMEVSSQALMCRRVQGVCFDYGILTNISPDHIGPGEHGSYEEYIYWKGRLFSQCQTGIVNGGDDGVKKAVEGCICRLETFGLEGAPCPAADYLAGDLVPVWDEGPGIRFRACSRFFGPDGLDCCLRLPGTFNVANALPAMAVARHMGVSAGQICQGLYTASIRGRCEVAGSVRGAYIVLDYAHNGRSLASVLKILGQYAPKRLICLFGCGGNRSKLRRKDMAAAAFFGADRLIITTDNPRYEAPLEIIRDITQELSDLEKQFPGEKKPGFYTVIRDRREAIRRGIGMLEKGDLLLIAGKGHEEYQEICGKKYPFNEREIIAGELKIPFKRL</sequence>
<dbReference type="PANTHER" id="PTHR23135">
    <property type="entry name" value="MUR LIGASE FAMILY MEMBER"/>
    <property type="match status" value="1"/>
</dbReference>
<dbReference type="InterPro" id="IPR035911">
    <property type="entry name" value="MurE/MurF_N"/>
</dbReference>
<keyword evidence="4 8" id="KW-0133">Cell shape</keyword>
<evidence type="ECO:0000313" key="14">
    <source>
        <dbReference type="Proteomes" id="UP000823927"/>
    </source>
</evidence>
<evidence type="ECO:0000256" key="2">
    <source>
        <dbReference type="ARBA" id="ARBA00005898"/>
    </source>
</evidence>
<dbReference type="NCBIfam" id="TIGR01085">
    <property type="entry name" value="murE"/>
    <property type="match status" value="1"/>
</dbReference>
<comment type="function">
    <text evidence="8">Catalyzes the addition of meso-diaminopimelic acid to the nucleotide precursor UDP-N-acetylmuramoyl-L-alanyl-D-glutamate (UMAG) in the biosynthesis of bacterial cell-wall peptidoglycan.</text>
</comment>
<dbReference type="SUPFAM" id="SSF53244">
    <property type="entry name" value="MurD-like peptide ligases, peptide-binding domain"/>
    <property type="match status" value="1"/>
</dbReference>
<name>A0A9D1F3L0_9FIRM</name>
<proteinExistence type="inferred from homology"/>
<dbReference type="InterPro" id="IPR005761">
    <property type="entry name" value="UDP-N-AcMur-Glu-dNH2Pim_ligase"/>
</dbReference>
<dbReference type="InterPro" id="IPR013221">
    <property type="entry name" value="Mur_ligase_cen"/>
</dbReference>
<comment type="subcellular location">
    <subcellularLocation>
        <location evidence="8 9">Cytoplasm</location>
    </subcellularLocation>
</comment>